<dbReference type="GO" id="GO:0008168">
    <property type="term" value="F:methyltransferase activity"/>
    <property type="evidence" value="ECO:0007669"/>
    <property type="project" value="UniProtKB-KW"/>
</dbReference>
<organism evidence="1 2">
    <name type="scientific">Streptomyces beijiangensis</name>
    <dbReference type="NCBI Taxonomy" id="163361"/>
    <lineage>
        <taxon>Bacteria</taxon>
        <taxon>Bacillati</taxon>
        <taxon>Actinomycetota</taxon>
        <taxon>Actinomycetes</taxon>
        <taxon>Kitasatosporales</taxon>
        <taxon>Streptomycetaceae</taxon>
        <taxon>Streptomyces</taxon>
    </lineage>
</organism>
<proteinExistence type="predicted"/>
<dbReference type="Pfam" id="PF01209">
    <property type="entry name" value="Ubie_methyltran"/>
    <property type="match status" value="1"/>
</dbReference>
<dbReference type="RefSeq" id="WP_206961583.1">
    <property type="nucleotide sequence ID" value="NZ_JAFLRJ010000091.1"/>
</dbReference>
<keyword evidence="2" id="KW-1185">Reference proteome</keyword>
<dbReference type="Proteomes" id="UP000664167">
    <property type="component" value="Unassembled WGS sequence"/>
</dbReference>
<feature type="non-terminal residue" evidence="1">
    <location>
        <position position="1"/>
    </location>
</feature>
<reference evidence="1" key="1">
    <citation type="submission" date="2021-03" db="EMBL/GenBank/DDBJ databases">
        <title>Streptomyces poriferae sp. nov., a novel marine sponge-derived Actinobacteria species with anti-MRSA activity.</title>
        <authorList>
            <person name="Sandoval-Powers M."/>
            <person name="Kralova S."/>
            <person name="Nguyen G.-S."/>
            <person name="Fawwal D."/>
            <person name="Degnes K."/>
            <person name="Klinkenberg G."/>
            <person name="Sletta H."/>
            <person name="Wentzel A."/>
            <person name="Liles M.R."/>
        </authorList>
    </citation>
    <scope>NUCLEOTIDE SEQUENCE</scope>
    <source>
        <strain evidence="1">DSM 41794</strain>
    </source>
</reference>
<keyword evidence="1" id="KW-0808">Transferase</keyword>
<evidence type="ECO:0000313" key="1">
    <source>
        <dbReference type="EMBL" id="MBO0512184.1"/>
    </source>
</evidence>
<name>A0A939F5N1_9ACTN</name>
<keyword evidence="1" id="KW-0489">Methyltransferase</keyword>
<gene>
    <name evidence="1" type="ORF">J0695_10230</name>
</gene>
<accession>A0A939F5N1</accession>
<dbReference type="EMBL" id="JAFLRJ010000091">
    <property type="protein sequence ID" value="MBO0512184.1"/>
    <property type="molecule type" value="Genomic_DNA"/>
</dbReference>
<protein>
    <submittedName>
        <fullName evidence="1">Class I SAM-dependent methyltransferase</fullName>
    </submittedName>
</protein>
<sequence length="38" mass="4015">ATPDQPELAAKLQRAGWSGVAWRNLTGGIVALHRGTKS</sequence>
<evidence type="ECO:0000313" key="2">
    <source>
        <dbReference type="Proteomes" id="UP000664167"/>
    </source>
</evidence>
<dbReference type="GO" id="GO:0032259">
    <property type="term" value="P:methylation"/>
    <property type="evidence" value="ECO:0007669"/>
    <property type="project" value="UniProtKB-KW"/>
</dbReference>
<comment type="caution">
    <text evidence="1">The sequence shown here is derived from an EMBL/GenBank/DDBJ whole genome shotgun (WGS) entry which is preliminary data.</text>
</comment>
<dbReference type="AlphaFoldDB" id="A0A939F5N1"/>